<evidence type="ECO:0000259" key="2">
    <source>
        <dbReference type="Pfam" id="PF07978"/>
    </source>
</evidence>
<dbReference type="SUPFAM" id="SSF54909">
    <property type="entry name" value="Dimeric alpha+beta barrel"/>
    <property type="match status" value="1"/>
</dbReference>
<dbReference type="InterPro" id="IPR012577">
    <property type="entry name" value="NIPSNAP"/>
</dbReference>
<keyword evidence="4" id="KW-1185">Reference proteome</keyword>
<dbReference type="InterPro" id="IPR011008">
    <property type="entry name" value="Dimeric_a/b-barrel"/>
</dbReference>
<reference evidence="3 4" key="1">
    <citation type="submission" date="2019-01" db="EMBL/GenBank/DDBJ databases">
        <title>Egibacter rhizosphaerae EGI 80759T.</title>
        <authorList>
            <person name="Chen D.-D."/>
            <person name="Tian Y."/>
            <person name="Jiao J.-Y."/>
            <person name="Zhang X.-T."/>
            <person name="Zhang Y.-G."/>
            <person name="Zhang Y."/>
            <person name="Xiao M."/>
            <person name="Shu W.-S."/>
            <person name="Li W.-J."/>
        </authorList>
    </citation>
    <scope>NUCLEOTIDE SEQUENCE [LARGE SCALE GENOMIC DNA]</scope>
    <source>
        <strain evidence="3 4">EGI 80759</strain>
    </source>
</reference>
<proteinExistence type="inferred from homology"/>
<accession>A0A411YJR0</accession>
<feature type="domain" description="NIPSNAP" evidence="2">
    <location>
        <begin position="4"/>
        <end position="102"/>
    </location>
</feature>
<dbReference type="RefSeq" id="WP_131156427.1">
    <property type="nucleotide sequence ID" value="NZ_CP036402.1"/>
</dbReference>
<evidence type="ECO:0000313" key="4">
    <source>
        <dbReference type="Proteomes" id="UP000291469"/>
    </source>
</evidence>
<dbReference type="AlphaFoldDB" id="A0A411YJR0"/>
<dbReference type="OrthoDB" id="9812037at2"/>
<organism evidence="3 4">
    <name type="scientific">Egibacter rhizosphaerae</name>
    <dbReference type="NCBI Taxonomy" id="1670831"/>
    <lineage>
        <taxon>Bacteria</taxon>
        <taxon>Bacillati</taxon>
        <taxon>Actinomycetota</taxon>
        <taxon>Nitriliruptoria</taxon>
        <taxon>Egibacterales</taxon>
        <taxon>Egibacteraceae</taxon>
        <taxon>Egibacter</taxon>
    </lineage>
</organism>
<name>A0A411YJR0_9ACTN</name>
<protein>
    <submittedName>
        <fullName evidence="3">NIPSNAP family protein</fullName>
    </submittedName>
</protein>
<sequence>MIVEQRTYTLEVGAVAEYLRLYEAEGLPIQEPILGHLVGYFSTEVGPLNRVVHMWAYESFAERSERRARLAADERWRAFVPKLRELVQAQETVILSPAPFSPIR</sequence>
<evidence type="ECO:0000313" key="3">
    <source>
        <dbReference type="EMBL" id="QBI21435.1"/>
    </source>
</evidence>
<dbReference type="Gene3D" id="3.30.70.100">
    <property type="match status" value="1"/>
</dbReference>
<dbReference type="PANTHER" id="PTHR21017">
    <property type="entry name" value="NIPSNAP-RELATED"/>
    <property type="match status" value="1"/>
</dbReference>
<evidence type="ECO:0000256" key="1">
    <source>
        <dbReference type="ARBA" id="ARBA00005291"/>
    </source>
</evidence>
<dbReference type="Pfam" id="PF07978">
    <property type="entry name" value="NIPSNAP"/>
    <property type="match status" value="1"/>
</dbReference>
<dbReference type="EMBL" id="CP036402">
    <property type="protein sequence ID" value="QBI21435.1"/>
    <property type="molecule type" value="Genomic_DNA"/>
</dbReference>
<dbReference type="Proteomes" id="UP000291469">
    <property type="component" value="Chromosome"/>
</dbReference>
<gene>
    <name evidence="3" type="ORF">ER308_18915</name>
</gene>
<dbReference type="PANTHER" id="PTHR21017:SF17">
    <property type="entry name" value="PROTEIN NIPSNAP"/>
    <property type="match status" value="1"/>
</dbReference>
<dbReference type="KEGG" id="erz:ER308_18915"/>
<dbReference type="InterPro" id="IPR051557">
    <property type="entry name" value="NipSnap_domain"/>
</dbReference>
<comment type="similarity">
    <text evidence="1">Belongs to the NipSnap family.</text>
</comment>